<proteinExistence type="predicted"/>
<dbReference type="EMBL" id="JAEQBW010000022">
    <property type="protein sequence ID" value="MBK6267444.1"/>
    <property type="molecule type" value="Genomic_DNA"/>
</dbReference>
<feature type="region of interest" description="Disordered" evidence="1">
    <location>
        <begin position="21"/>
        <end position="48"/>
    </location>
</feature>
<comment type="caution">
    <text evidence="3">The sequence shown here is derived from an EMBL/GenBank/DDBJ whole genome shotgun (WGS) entry which is preliminary data.</text>
</comment>
<accession>A0A935CC29</accession>
<sequence length="48" mass="4731">MKKLAILFAGILMASGPVFAQSESSGESSSGGAGSGDLLIELTGSPFN</sequence>
<evidence type="ECO:0000256" key="2">
    <source>
        <dbReference type="SAM" id="SignalP"/>
    </source>
</evidence>
<dbReference type="Proteomes" id="UP000611723">
    <property type="component" value="Unassembled WGS sequence"/>
</dbReference>
<protein>
    <recommendedName>
        <fullName evidence="5">Phosphate ABC transporter substrate-binding protein</fullName>
    </recommendedName>
</protein>
<feature type="signal peptide" evidence="2">
    <location>
        <begin position="1"/>
        <end position="20"/>
    </location>
</feature>
<gene>
    <name evidence="3" type="ORF">JKA74_20580</name>
</gene>
<feature type="non-terminal residue" evidence="3">
    <location>
        <position position="48"/>
    </location>
</feature>
<evidence type="ECO:0000313" key="4">
    <source>
        <dbReference type="Proteomes" id="UP000611723"/>
    </source>
</evidence>
<dbReference type="AlphaFoldDB" id="A0A935CC29"/>
<organism evidence="3 4">
    <name type="scientific">Marivirga aurantiaca</name>
    <dbReference type="NCBI Taxonomy" id="2802615"/>
    <lineage>
        <taxon>Bacteria</taxon>
        <taxon>Pseudomonadati</taxon>
        <taxon>Bacteroidota</taxon>
        <taxon>Cytophagia</taxon>
        <taxon>Cytophagales</taxon>
        <taxon>Marivirgaceae</taxon>
        <taxon>Marivirga</taxon>
    </lineage>
</organism>
<name>A0A935CC29_9BACT</name>
<evidence type="ECO:0000256" key="1">
    <source>
        <dbReference type="SAM" id="MobiDB-lite"/>
    </source>
</evidence>
<keyword evidence="4" id="KW-1185">Reference proteome</keyword>
<evidence type="ECO:0000313" key="3">
    <source>
        <dbReference type="EMBL" id="MBK6267444.1"/>
    </source>
</evidence>
<feature type="chain" id="PRO_5037887676" description="Phosphate ABC transporter substrate-binding protein" evidence="2">
    <location>
        <begin position="21"/>
        <end position="48"/>
    </location>
</feature>
<evidence type="ECO:0008006" key="5">
    <source>
        <dbReference type="Google" id="ProtNLM"/>
    </source>
</evidence>
<keyword evidence="2" id="KW-0732">Signal</keyword>
<reference evidence="3" key="1">
    <citation type="submission" date="2021-01" db="EMBL/GenBank/DDBJ databases">
        <title>Marivirga aurantiaca sp. nov., isolated from intertidal surface sediments.</title>
        <authorList>
            <person name="Zhang M."/>
        </authorList>
    </citation>
    <scope>NUCLEOTIDE SEQUENCE</scope>
    <source>
        <strain evidence="3">S37H4</strain>
    </source>
</reference>